<dbReference type="PANTHER" id="PTHR33375:SF1">
    <property type="entry name" value="CHROMOSOME-PARTITIONING PROTEIN PARB-RELATED"/>
    <property type="match status" value="1"/>
</dbReference>
<dbReference type="SUPFAM" id="SSF110849">
    <property type="entry name" value="ParB/Sulfiredoxin"/>
    <property type="match status" value="1"/>
</dbReference>
<comment type="caution">
    <text evidence="3">The sequence shown here is derived from an EMBL/GenBank/DDBJ whole genome shotgun (WGS) entry which is preliminary data.</text>
</comment>
<protein>
    <submittedName>
        <fullName evidence="3">ParB N-terminal domain-containing protein</fullName>
    </submittedName>
</protein>
<evidence type="ECO:0000313" key="3">
    <source>
        <dbReference type="EMBL" id="MDY0409346.1"/>
    </source>
</evidence>
<evidence type="ECO:0000259" key="2">
    <source>
        <dbReference type="SMART" id="SM00470"/>
    </source>
</evidence>
<dbReference type="InterPro" id="IPR003115">
    <property type="entry name" value="ParB_N"/>
</dbReference>
<reference evidence="3 4" key="1">
    <citation type="submission" date="2023-10" db="EMBL/GenBank/DDBJ databases">
        <title>Virgibacillus soli CC-YMP-6 genome.</title>
        <authorList>
            <person name="Miliotis G."/>
            <person name="Sengupta P."/>
            <person name="Hameed A."/>
            <person name="Chuvochina M."/>
            <person name="Mcdonagh F."/>
            <person name="Simpson A.C."/>
            <person name="Singh N.K."/>
            <person name="Rekha P.D."/>
            <person name="Raman K."/>
            <person name="Hugenholtz P."/>
            <person name="Venkateswaran K."/>
        </authorList>
    </citation>
    <scope>NUCLEOTIDE SEQUENCE [LARGE SCALE GENOMIC DNA]</scope>
    <source>
        <strain evidence="3 4">CC-YMP-6</strain>
    </source>
</reference>
<dbReference type="InterPro" id="IPR036086">
    <property type="entry name" value="ParB/Sulfiredoxin_sf"/>
</dbReference>
<dbReference type="InterPro" id="IPR050336">
    <property type="entry name" value="Chromosome_partition/occlusion"/>
</dbReference>
<evidence type="ECO:0000256" key="1">
    <source>
        <dbReference type="ARBA" id="ARBA00023125"/>
    </source>
</evidence>
<keyword evidence="4" id="KW-1185">Reference proteome</keyword>
<dbReference type="Gene3D" id="1.10.10.60">
    <property type="entry name" value="Homeodomain-like"/>
    <property type="match status" value="1"/>
</dbReference>
<dbReference type="SMART" id="SM00470">
    <property type="entry name" value="ParB"/>
    <property type="match status" value="1"/>
</dbReference>
<name>A0ABU5CTZ6_9BACI</name>
<dbReference type="Proteomes" id="UP001275315">
    <property type="component" value="Unassembled WGS sequence"/>
</dbReference>
<dbReference type="PANTHER" id="PTHR33375">
    <property type="entry name" value="CHROMOSOME-PARTITIONING PROTEIN PARB-RELATED"/>
    <property type="match status" value="1"/>
</dbReference>
<gene>
    <name evidence="3" type="ORF">RWD45_13180</name>
</gene>
<sequence>MYRLKIVKLSQIELEDEFRSNDEDLGLELDIKRNGLTNALMVEQKCDDKYILVDGHRRFRALQHLGIQEALCQIEEHSSTEERIIKRLREEFHTKKRTPSDVEDMIEYLLDKGYTVKRIASECNVTVPTIKKYIRGLDVDPKWKEDQKKANVGHHVMTDLHELKITKEKKEFFKEKYLKKEINGADVKELKRVTKMDAFARIPKKQEKSCLTEVTYERKSERNRINNIVYQYRLTAGYDEESHTYVYYDLIEKLKAIEFTLGNKYFVDNLTPIQHKSIGNLLKEIQTLHNPDSDWENASN</sequence>
<dbReference type="RefSeq" id="WP_320380144.1">
    <property type="nucleotide sequence ID" value="NZ_JAWDIQ010000002.1"/>
</dbReference>
<accession>A0ABU5CTZ6</accession>
<evidence type="ECO:0000313" key="4">
    <source>
        <dbReference type="Proteomes" id="UP001275315"/>
    </source>
</evidence>
<keyword evidence="1" id="KW-0238">DNA-binding</keyword>
<feature type="domain" description="ParB-like N-terminal" evidence="2">
    <location>
        <begin position="5"/>
        <end position="91"/>
    </location>
</feature>
<dbReference type="EMBL" id="JAWDIQ010000002">
    <property type="protein sequence ID" value="MDY0409346.1"/>
    <property type="molecule type" value="Genomic_DNA"/>
</dbReference>
<dbReference type="Pfam" id="PF02195">
    <property type="entry name" value="ParB_N"/>
    <property type="match status" value="1"/>
</dbReference>
<dbReference type="CDD" id="cd16387">
    <property type="entry name" value="ParB_N_Srx"/>
    <property type="match status" value="1"/>
</dbReference>
<dbReference type="Gene3D" id="3.90.1530.10">
    <property type="entry name" value="Conserved hypothetical protein from pyrococcus furiosus pfu- 392566-001, ParB domain"/>
    <property type="match status" value="1"/>
</dbReference>
<proteinExistence type="predicted"/>
<dbReference type="SUPFAM" id="SSF109709">
    <property type="entry name" value="KorB DNA-binding domain-like"/>
    <property type="match status" value="1"/>
</dbReference>
<organism evidence="3 4">
    <name type="scientific">Paracerasibacillus soli</name>
    <dbReference type="NCBI Taxonomy" id="480284"/>
    <lineage>
        <taxon>Bacteria</taxon>
        <taxon>Bacillati</taxon>
        <taxon>Bacillota</taxon>
        <taxon>Bacilli</taxon>
        <taxon>Bacillales</taxon>
        <taxon>Bacillaceae</taxon>
        <taxon>Paracerasibacillus</taxon>
    </lineage>
</organism>